<protein>
    <submittedName>
        <fullName evidence="1">Paclitaxel/taxanoid biosynthesis susceptibility protein TS1</fullName>
    </submittedName>
</protein>
<evidence type="ECO:0000313" key="2">
    <source>
        <dbReference type="Proteomes" id="UP000017981"/>
    </source>
</evidence>
<dbReference type="RefSeq" id="WP_021834276.1">
    <property type="nucleotide sequence ID" value="NZ_CAQL01001261.1"/>
</dbReference>
<name>T2J4X0_CROWT</name>
<gene>
    <name evidence="1" type="ORF">CWATWH0005_1900</name>
</gene>
<reference evidence="1 2" key="2">
    <citation type="submission" date="2013-09" db="EMBL/GenBank/DDBJ databases">
        <title>Whole genome comparison of six Crocosphaera watsonii strains with differing phenotypes.</title>
        <authorList>
            <person name="Bench S.R."/>
            <person name="Heller P."/>
            <person name="Frank I."/>
            <person name="Arciniega M."/>
            <person name="Shilova I.N."/>
            <person name="Zehr J.P."/>
        </authorList>
    </citation>
    <scope>NUCLEOTIDE SEQUENCE [LARGE SCALE GENOMIC DNA]</scope>
    <source>
        <strain evidence="1 2">WH 0005</strain>
    </source>
</reference>
<comment type="caution">
    <text evidence="1">The sequence shown here is derived from an EMBL/GenBank/DDBJ whole genome shotgun (WGS) entry which is preliminary data.</text>
</comment>
<sequence>MLNYEVREYLLEKWQRKCAYCGIENVPLEIEHIVPKSGMRCKFSE</sequence>
<evidence type="ECO:0000313" key="1">
    <source>
        <dbReference type="EMBL" id="CCQ59545.1"/>
    </source>
</evidence>
<accession>T2J4X0</accession>
<reference evidence="1 2" key="1">
    <citation type="submission" date="2013-01" db="EMBL/GenBank/DDBJ databases">
        <authorList>
            <person name="Bench S."/>
        </authorList>
    </citation>
    <scope>NUCLEOTIDE SEQUENCE [LARGE SCALE GENOMIC DNA]</scope>
    <source>
        <strain evidence="1 2">WH 0005</strain>
    </source>
</reference>
<dbReference type="Proteomes" id="UP000017981">
    <property type="component" value="Unassembled WGS sequence"/>
</dbReference>
<proteinExistence type="predicted"/>
<dbReference type="EMBL" id="CAQL01001261">
    <property type="protein sequence ID" value="CCQ59545.1"/>
    <property type="molecule type" value="Genomic_DNA"/>
</dbReference>
<dbReference type="AlphaFoldDB" id="T2J4X0"/>
<organism evidence="1 2">
    <name type="scientific">Crocosphaera watsonii WH 0005</name>
    <dbReference type="NCBI Taxonomy" id="423472"/>
    <lineage>
        <taxon>Bacteria</taxon>
        <taxon>Bacillati</taxon>
        <taxon>Cyanobacteriota</taxon>
        <taxon>Cyanophyceae</taxon>
        <taxon>Oscillatoriophycideae</taxon>
        <taxon>Chroococcales</taxon>
        <taxon>Aphanothecaceae</taxon>
        <taxon>Crocosphaera</taxon>
    </lineage>
</organism>